<evidence type="ECO:0000256" key="1">
    <source>
        <dbReference type="SAM" id="MobiDB-lite"/>
    </source>
</evidence>
<dbReference type="Proteomes" id="UP000308199">
    <property type="component" value="Unassembled WGS sequence"/>
</dbReference>
<organism evidence="2 3">
    <name type="scientific">Phellinidium pouzarii</name>
    <dbReference type="NCBI Taxonomy" id="167371"/>
    <lineage>
        <taxon>Eukaryota</taxon>
        <taxon>Fungi</taxon>
        <taxon>Dikarya</taxon>
        <taxon>Basidiomycota</taxon>
        <taxon>Agaricomycotina</taxon>
        <taxon>Agaricomycetes</taxon>
        <taxon>Hymenochaetales</taxon>
        <taxon>Hymenochaetaceae</taxon>
        <taxon>Phellinidium</taxon>
    </lineage>
</organism>
<sequence>MSHETDSRFHTSLYDQDEENPSHDASADDVCLGIEASGSASDAMDEDEDEDEDIIPLSVIVPAPLRRSFGIFCTGKGRGAFSGSVPRHRPRHKEPQFSMSPRNDALNR</sequence>
<name>A0A4S4LDY5_9AGAM</name>
<proteinExistence type="predicted"/>
<dbReference type="EMBL" id="SGPK01000046">
    <property type="protein sequence ID" value="THH10052.1"/>
    <property type="molecule type" value="Genomic_DNA"/>
</dbReference>
<dbReference type="AlphaFoldDB" id="A0A4S4LDY5"/>
<accession>A0A4S4LDY5</accession>
<protein>
    <submittedName>
        <fullName evidence="2">Uncharacterized protein</fullName>
    </submittedName>
</protein>
<feature type="compositionally biased region" description="Acidic residues" evidence="1">
    <location>
        <begin position="43"/>
        <end position="52"/>
    </location>
</feature>
<gene>
    <name evidence="2" type="ORF">EW145_g1610</name>
</gene>
<keyword evidence="3" id="KW-1185">Reference proteome</keyword>
<feature type="region of interest" description="Disordered" evidence="1">
    <location>
        <begin position="77"/>
        <end position="108"/>
    </location>
</feature>
<evidence type="ECO:0000313" key="3">
    <source>
        <dbReference type="Proteomes" id="UP000308199"/>
    </source>
</evidence>
<feature type="region of interest" description="Disordered" evidence="1">
    <location>
        <begin position="1"/>
        <end position="52"/>
    </location>
</feature>
<reference evidence="2 3" key="1">
    <citation type="submission" date="2019-02" db="EMBL/GenBank/DDBJ databases">
        <title>Genome sequencing of the rare red list fungi Phellinidium pouzarii.</title>
        <authorList>
            <person name="Buettner E."/>
            <person name="Kellner H."/>
        </authorList>
    </citation>
    <scope>NUCLEOTIDE SEQUENCE [LARGE SCALE GENOMIC DNA]</scope>
    <source>
        <strain evidence="2 3">DSM 108285</strain>
    </source>
</reference>
<comment type="caution">
    <text evidence="2">The sequence shown here is derived from an EMBL/GenBank/DDBJ whole genome shotgun (WGS) entry which is preliminary data.</text>
</comment>
<evidence type="ECO:0000313" key="2">
    <source>
        <dbReference type="EMBL" id="THH10052.1"/>
    </source>
</evidence>
<dbReference type="OrthoDB" id="3269630at2759"/>